<accession>A0A2H4PSG8</accession>
<dbReference type="AlphaFoldDB" id="A0A2H4PSG8"/>
<reference evidence="13" key="1">
    <citation type="journal article" date="2017" name="Comp. Biochem. Physiol. Part D Genomics Proteomics">
        <title>Genome-wide identification of 31 cytochrome P450 (CYP) genes in the freshwater rotifer Brachionus calyciflorus and analysis of their benzo[?]pyrene-induced expression patterns.</title>
        <authorList>
            <person name="Han J."/>
            <person name="Kim D.H."/>
            <person name="Kim H.S."/>
            <person name="Kim H.J."/>
            <person name="Declerck S.A.J."/>
            <person name="Hagiwara A."/>
            <person name="Lee J.S."/>
        </authorList>
    </citation>
    <scope>NUCLEOTIDE SEQUENCE</scope>
</reference>
<comment type="similarity">
    <text evidence="3 11">Belongs to the cytochrome P450 family.</text>
</comment>
<evidence type="ECO:0000256" key="6">
    <source>
        <dbReference type="ARBA" id="ARBA00022848"/>
    </source>
</evidence>
<feature type="transmembrane region" description="Helical" evidence="12">
    <location>
        <begin position="12"/>
        <end position="32"/>
    </location>
</feature>
<comment type="cofactor">
    <cofactor evidence="10">
        <name>heme</name>
        <dbReference type="ChEBI" id="CHEBI:30413"/>
    </cofactor>
</comment>
<evidence type="ECO:0000256" key="10">
    <source>
        <dbReference type="PIRSR" id="PIRSR602401-1"/>
    </source>
</evidence>
<evidence type="ECO:0000313" key="13">
    <source>
        <dbReference type="EMBL" id="ATW72299.1"/>
    </source>
</evidence>
<dbReference type="InterPro" id="IPR036396">
    <property type="entry name" value="Cyt_P450_sf"/>
</dbReference>
<dbReference type="GO" id="GO:0008395">
    <property type="term" value="F:steroid hydroxylase activity"/>
    <property type="evidence" value="ECO:0007669"/>
    <property type="project" value="TreeGrafter"/>
</dbReference>
<dbReference type="GO" id="GO:0005789">
    <property type="term" value="C:endoplasmic reticulum membrane"/>
    <property type="evidence" value="ECO:0007669"/>
    <property type="project" value="UniProtKB-SubCell"/>
</dbReference>
<dbReference type="InterPro" id="IPR017972">
    <property type="entry name" value="Cyt_P450_CS"/>
</dbReference>
<organism evidence="13">
    <name type="scientific">Brachionus calyciflorus</name>
    <dbReference type="NCBI Taxonomy" id="104777"/>
    <lineage>
        <taxon>Eukaryota</taxon>
        <taxon>Metazoa</taxon>
        <taxon>Spiralia</taxon>
        <taxon>Gnathifera</taxon>
        <taxon>Rotifera</taxon>
        <taxon>Eurotatoria</taxon>
        <taxon>Monogononta</taxon>
        <taxon>Pseudotrocha</taxon>
        <taxon>Ploima</taxon>
        <taxon>Brachionidae</taxon>
        <taxon>Brachionus</taxon>
    </lineage>
</organism>
<dbReference type="Pfam" id="PF00067">
    <property type="entry name" value="p450"/>
    <property type="match status" value="1"/>
</dbReference>
<dbReference type="InterPro" id="IPR050705">
    <property type="entry name" value="Cytochrome_P450_3A"/>
</dbReference>
<dbReference type="Gene3D" id="1.10.630.10">
    <property type="entry name" value="Cytochrome P450"/>
    <property type="match status" value="1"/>
</dbReference>
<dbReference type="EMBL" id="MF805913">
    <property type="protein sequence ID" value="ATW72299.1"/>
    <property type="molecule type" value="mRNA"/>
</dbReference>
<proteinExistence type="evidence at transcript level"/>
<dbReference type="PANTHER" id="PTHR24302:SF15">
    <property type="entry name" value="FATTY-ACID PEROXYGENASE"/>
    <property type="match status" value="1"/>
</dbReference>
<evidence type="ECO:0000256" key="1">
    <source>
        <dbReference type="ARBA" id="ARBA00004174"/>
    </source>
</evidence>
<keyword evidence="6" id="KW-0256">Endoplasmic reticulum</keyword>
<keyword evidence="7 11" id="KW-0560">Oxidoreductase</keyword>
<dbReference type="PRINTS" id="PR00463">
    <property type="entry name" value="EP450I"/>
</dbReference>
<dbReference type="GO" id="GO:0005506">
    <property type="term" value="F:iron ion binding"/>
    <property type="evidence" value="ECO:0007669"/>
    <property type="project" value="InterPro"/>
</dbReference>
<comment type="subcellular location">
    <subcellularLocation>
        <location evidence="2">Endoplasmic reticulum membrane</location>
        <topology evidence="2">Peripheral membrane protein</topology>
    </subcellularLocation>
    <subcellularLocation>
        <location evidence="1">Microsome membrane</location>
        <topology evidence="1">Peripheral membrane protein</topology>
    </subcellularLocation>
</comment>
<dbReference type="PROSITE" id="PS00086">
    <property type="entry name" value="CYTOCHROME_P450"/>
    <property type="match status" value="1"/>
</dbReference>
<evidence type="ECO:0000256" key="9">
    <source>
        <dbReference type="ARBA" id="ARBA00043906"/>
    </source>
</evidence>
<name>A0A2H4PSG8_9BILA</name>
<dbReference type="InterPro" id="IPR001128">
    <property type="entry name" value="Cyt_P450"/>
</dbReference>
<evidence type="ECO:0000256" key="3">
    <source>
        <dbReference type="ARBA" id="ARBA00010617"/>
    </source>
</evidence>
<keyword evidence="12" id="KW-1133">Transmembrane helix</keyword>
<keyword evidence="5 10" id="KW-0479">Metal-binding</keyword>
<dbReference type="GO" id="GO:0020037">
    <property type="term" value="F:heme binding"/>
    <property type="evidence" value="ECO:0007669"/>
    <property type="project" value="InterPro"/>
</dbReference>
<dbReference type="PRINTS" id="PR00385">
    <property type="entry name" value="P450"/>
</dbReference>
<protein>
    <submittedName>
        <fullName evidence="13">Cytochrome p450 CYP3044B7</fullName>
    </submittedName>
</protein>
<evidence type="ECO:0000256" key="7">
    <source>
        <dbReference type="ARBA" id="ARBA00023002"/>
    </source>
</evidence>
<evidence type="ECO:0000256" key="2">
    <source>
        <dbReference type="ARBA" id="ARBA00004406"/>
    </source>
</evidence>
<dbReference type="PANTHER" id="PTHR24302">
    <property type="entry name" value="CYTOCHROME P450 FAMILY 3"/>
    <property type="match status" value="1"/>
</dbReference>
<keyword evidence="6" id="KW-0492">Microsome</keyword>
<dbReference type="InterPro" id="IPR002401">
    <property type="entry name" value="Cyt_P450_E_grp-I"/>
</dbReference>
<evidence type="ECO:0000256" key="4">
    <source>
        <dbReference type="ARBA" id="ARBA00022617"/>
    </source>
</evidence>
<keyword evidence="12" id="KW-0812">Transmembrane</keyword>
<evidence type="ECO:0000256" key="12">
    <source>
        <dbReference type="SAM" id="Phobius"/>
    </source>
</evidence>
<evidence type="ECO:0000256" key="5">
    <source>
        <dbReference type="ARBA" id="ARBA00022723"/>
    </source>
</evidence>
<dbReference type="SUPFAM" id="SSF48264">
    <property type="entry name" value="Cytochrome P450"/>
    <property type="match status" value="1"/>
</dbReference>
<keyword evidence="8 10" id="KW-0408">Iron</keyword>
<keyword evidence="11" id="KW-0503">Monooxygenase</keyword>
<dbReference type="CDD" id="cd11055">
    <property type="entry name" value="CYP3A-like"/>
    <property type="match status" value="1"/>
</dbReference>
<dbReference type="FunFam" id="1.10.630.10:FF:000042">
    <property type="entry name" value="Cytochrome P450"/>
    <property type="match status" value="1"/>
</dbReference>
<feature type="binding site" description="axial binding residue" evidence="10">
    <location>
        <position position="467"/>
    </location>
    <ligand>
        <name>heme</name>
        <dbReference type="ChEBI" id="CHEBI:30413"/>
    </ligand>
    <ligandPart>
        <name>Fe</name>
        <dbReference type="ChEBI" id="CHEBI:18248"/>
    </ligandPart>
</feature>
<evidence type="ECO:0000256" key="8">
    <source>
        <dbReference type="ARBA" id="ARBA00023004"/>
    </source>
</evidence>
<evidence type="ECO:0000256" key="11">
    <source>
        <dbReference type="RuleBase" id="RU000461"/>
    </source>
</evidence>
<dbReference type="GO" id="GO:0016705">
    <property type="term" value="F:oxidoreductase activity, acting on paired donors, with incorporation or reduction of molecular oxygen"/>
    <property type="evidence" value="ECO:0007669"/>
    <property type="project" value="InterPro"/>
</dbReference>
<sequence>MLETLGLTKNTTFYLITTGVSLILTSAFVKWYRMYTYFSRLGLPGPKPLPIIGNLHQVIKRGMPYNDLEMTRIYGKTFGYFEGTTPIVLTTDPKLLKSLLIKDFHVFTNRRVLAPVEPFDKFLSLIKDDDWKNVRAILSTTFTSGKLKSMSKLMVESSNQLMEHLSVFAEKDENFDGKQYFGGLSLDVICSCCFGFSIDSIKEPDNEVIQHLKKMFVGSNTADPRLLLLILFPSLAIYLAQKGMLEVVPRKSLEFLKSLTFSIIERRKNKTEFREDFIQTMIENEQTLDTEETNSHVEENQWNPKDIKYLRKKLSHAEIFSQAIMFLLAGFETTLNTLNFIAYNLATNQDVQQKLIDEIERVLENHNEKITYESVAEMKYMNMVIDETLRIFPAAIRLDRVASEDFEFEGMKIKKGQLVVVPLWALHYNKDIFPDPERFDPERFSEENKKLRDSITYLPFGNGPRTCLATRFVQIEMKIALANILTKFRFETCDKTPEKLEIDSSGFGRSKLPIILKIKKRL</sequence>
<comment type="function">
    <text evidence="9">Cytochromes P450 are a group of heme-thiolate monooxygenases. They oxidize a variety of structurally unrelated compounds, including steroids, fatty acids, and xenobiotics.</text>
</comment>
<keyword evidence="4 10" id="KW-0349">Heme</keyword>
<keyword evidence="12" id="KW-0472">Membrane</keyword>